<evidence type="ECO:0000256" key="1">
    <source>
        <dbReference type="SAM" id="Phobius"/>
    </source>
</evidence>
<keyword evidence="1" id="KW-0812">Transmembrane</keyword>
<feature type="domain" description="Complex 1 LYR protein" evidence="2">
    <location>
        <begin position="407"/>
        <end position="465"/>
    </location>
</feature>
<evidence type="ECO:0000259" key="2">
    <source>
        <dbReference type="Pfam" id="PF05347"/>
    </source>
</evidence>
<name>A0A9W8BHV1_9FUNG</name>
<dbReference type="EMBL" id="JANBQF010000293">
    <property type="protein sequence ID" value="KAJ2002528.1"/>
    <property type="molecule type" value="Genomic_DNA"/>
</dbReference>
<feature type="transmembrane region" description="Helical" evidence="1">
    <location>
        <begin position="12"/>
        <end position="34"/>
    </location>
</feature>
<reference evidence="3" key="1">
    <citation type="submission" date="2022-07" db="EMBL/GenBank/DDBJ databases">
        <title>Phylogenomic reconstructions and comparative analyses of Kickxellomycotina fungi.</title>
        <authorList>
            <person name="Reynolds N.K."/>
            <person name="Stajich J.E."/>
            <person name="Barry K."/>
            <person name="Grigoriev I.V."/>
            <person name="Crous P."/>
            <person name="Smith M.E."/>
        </authorList>
    </citation>
    <scope>NUCLEOTIDE SEQUENCE</scope>
    <source>
        <strain evidence="3">IMI 214461</strain>
    </source>
</reference>
<organism evidence="3 4">
    <name type="scientific">Coemansia thaxteri</name>
    <dbReference type="NCBI Taxonomy" id="2663907"/>
    <lineage>
        <taxon>Eukaryota</taxon>
        <taxon>Fungi</taxon>
        <taxon>Fungi incertae sedis</taxon>
        <taxon>Zoopagomycota</taxon>
        <taxon>Kickxellomycotina</taxon>
        <taxon>Kickxellomycetes</taxon>
        <taxon>Kickxellales</taxon>
        <taxon>Kickxellaceae</taxon>
        <taxon>Coemansia</taxon>
    </lineage>
</organism>
<gene>
    <name evidence="3" type="ORF">H4R26_003558</name>
</gene>
<accession>A0A9W8BHV1</accession>
<evidence type="ECO:0000313" key="3">
    <source>
        <dbReference type="EMBL" id="KAJ2002528.1"/>
    </source>
</evidence>
<dbReference type="Pfam" id="PF05347">
    <property type="entry name" value="Complex1_LYR"/>
    <property type="match status" value="1"/>
</dbReference>
<dbReference type="Gene3D" id="1.25.40.10">
    <property type="entry name" value="Tetratricopeptide repeat domain"/>
    <property type="match status" value="1"/>
</dbReference>
<dbReference type="InterPro" id="IPR011990">
    <property type="entry name" value="TPR-like_helical_dom_sf"/>
</dbReference>
<dbReference type="OrthoDB" id="5573485at2759"/>
<keyword evidence="1" id="KW-0472">Membrane</keyword>
<dbReference type="Proteomes" id="UP001150907">
    <property type="component" value="Unassembled WGS sequence"/>
</dbReference>
<proteinExistence type="predicted"/>
<evidence type="ECO:0000313" key="4">
    <source>
        <dbReference type="Proteomes" id="UP001150907"/>
    </source>
</evidence>
<protein>
    <recommendedName>
        <fullName evidence="2">Complex 1 LYR protein domain-containing protein</fullName>
    </recommendedName>
</protein>
<keyword evidence="1" id="KW-1133">Transmembrane helix</keyword>
<sequence length="487" mass="53938">MHYASVATRSGIFLSAHFYTAVICGLTLPIKLIASRSSSLLTGKYRARRRGQDTFGLASSGSSTSLRRIHIAESLFDAMRENNIDAPTKAYHALMYAWALLGQPHKVQEYFDMIERAAAIAPAGISEVTWGILLYSHARAHDVHGALGVLVRAREWVFSAGRGAVTKAASRTSYLVNISVCALLVDRDASSALSLLDSCILRYDEYLQRKESRPGGWELPATPADPATRSLIVRALLDNQKLTQAMEVYDAIHAQYDIPESASELKPMLQFCLGQADVHCALQIAERVLQVGGVGALTESQWTRLFYLCIQGQKDDAFVKVLDNVSALRVGSSGTCVFEAEVAPMLKRTYPGAVEWFCRALRRGGRAGEAASIESCLATAAQTPPAKPTMSTRAILPPSHEPSNHAHCISLYRDLLRAIRTFPLAELRRKLKYNARFSFELYRDLDTNSPKIQQLIRGGRIQLEWLTSWHNDPETCQKLVHKHMAPK</sequence>
<dbReference type="InterPro" id="IPR008011">
    <property type="entry name" value="Complex1_LYR_dom"/>
</dbReference>
<dbReference type="AlphaFoldDB" id="A0A9W8BHV1"/>
<keyword evidence="4" id="KW-1185">Reference proteome</keyword>
<comment type="caution">
    <text evidence="3">The sequence shown here is derived from an EMBL/GenBank/DDBJ whole genome shotgun (WGS) entry which is preliminary data.</text>
</comment>